<feature type="compositionally biased region" description="Polar residues" evidence="1">
    <location>
        <begin position="525"/>
        <end position="553"/>
    </location>
</feature>
<feature type="compositionally biased region" description="Low complexity" evidence="1">
    <location>
        <begin position="510"/>
        <end position="524"/>
    </location>
</feature>
<proteinExistence type="predicted"/>
<sequence>MRALRADDIAQMISPAVILFCHCSPSFTRNYRYPIIATQHPPHVHLPLKTTRLHCDLTTLSPLPSEVISLIYAYYLAQNPLESKSQFLDLLVLSKKVYSENAWRLYDAVELNDQNHKAFFDGLWSARDIHHPKRRLRRPSHIPSKISYQKYEYESCIPFHLHPSIRKLLLIRQCRRLYIDSWQAFVRLRKENESVRDAVNAWPAGHDIRHADTWISDPLFFSVTHLSFGIHVSLVALLPTSDERSAVQYKSFGLALKHVCLSFNDTFYDLEPEYEDAAQFGLLDEFKEREPREGITKLLRERLSLALRSEVDEMSLTLHNAWPDDFEPGLADTMIYELPRNTANGDGDWKRQIAMMTWEMEAYMFEWEERMQDDRLGANVWRPTMKPWKIRFANMAPIPPNTDIVSAILNDYPLGQDEHFDGLFRKWWEEVVSFEGPVKCACCEIFRKRHPKINAYKYSYNTRREKFASIRERADEIQRVGQRIRQMAIRSRCRSTADQRTLGVSKRMGSKSYKSPSSSSILSLTNKDQNQPTMSSTARDQESTYSQMPTNESIRQEIIDEDPSLFTAEETKAVRHKFLDNGSSVPEEAAAEEQTATQSDE</sequence>
<organism evidence="2 3">
    <name type="scientific">Cryptococcus amylolentus CBS 6273</name>
    <dbReference type="NCBI Taxonomy" id="1296118"/>
    <lineage>
        <taxon>Eukaryota</taxon>
        <taxon>Fungi</taxon>
        <taxon>Dikarya</taxon>
        <taxon>Basidiomycota</taxon>
        <taxon>Agaricomycotina</taxon>
        <taxon>Tremellomycetes</taxon>
        <taxon>Tremellales</taxon>
        <taxon>Cryptococcaceae</taxon>
        <taxon>Cryptococcus</taxon>
    </lineage>
</organism>
<feature type="region of interest" description="Disordered" evidence="1">
    <location>
        <begin position="578"/>
        <end position="601"/>
    </location>
</feature>
<comment type="caution">
    <text evidence="2">The sequence shown here is derived from an EMBL/GenBank/DDBJ whole genome shotgun (WGS) entry which is preliminary data.</text>
</comment>
<evidence type="ECO:0000313" key="2">
    <source>
        <dbReference type="EMBL" id="ODN96236.1"/>
    </source>
</evidence>
<feature type="compositionally biased region" description="Low complexity" evidence="1">
    <location>
        <begin position="592"/>
        <end position="601"/>
    </location>
</feature>
<accession>A0A1E3J821</accession>
<protein>
    <submittedName>
        <fullName evidence="2">Uncharacterized protein</fullName>
    </submittedName>
</protein>
<dbReference type="OrthoDB" id="10612850at2759"/>
<gene>
    <name evidence="2" type="ORF">I350_08236</name>
</gene>
<dbReference type="AlphaFoldDB" id="A0A1E3J821"/>
<feature type="region of interest" description="Disordered" evidence="1">
    <location>
        <begin position="495"/>
        <end position="566"/>
    </location>
</feature>
<name>A0A1E3J821_9TREE</name>
<reference evidence="2 3" key="1">
    <citation type="submission" date="2016-06" db="EMBL/GenBank/DDBJ databases">
        <title>Evolution of pathogenesis and genome organization in the Tremellales.</title>
        <authorList>
            <person name="Cuomo C."/>
            <person name="Litvintseva A."/>
            <person name="Heitman J."/>
            <person name="Chen Y."/>
            <person name="Sun S."/>
            <person name="Springer D."/>
            <person name="Dromer F."/>
            <person name="Young S."/>
            <person name="Zeng Q."/>
            <person name="Chapman S."/>
            <person name="Gujja S."/>
            <person name="Saif S."/>
            <person name="Birren B."/>
        </authorList>
    </citation>
    <scope>NUCLEOTIDE SEQUENCE [LARGE SCALE GENOMIC DNA]</scope>
    <source>
        <strain evidence="2 3">CBS 6273</strain>
    </source>
</reference>
<dbReference type="Proteomes" id="UP000095149">
    <property type="component" value="Unassembled WGS sequence"/>
</dbReference>
<evidence type="ECO:0000313" key="3">
    <source>
        <dbReference type="Proteomes" id="UP000095149"/>
    </source>
</evidence>
<evidence type="ECO:0000256" key="1">
    <source>
        <dbReference type="SAM" id="MobiDB-lite"/>
    </source>
</evidence>
<dbReference type="EMBL" id="MEKH01000015">
    <property type="protein sequence ID" value="ODN96236.1"/>
    <property type="molecule type" value="Genomic_DNA"/>
</dbReference>